<dbReference type="Gene3D" id="1.10.1380.10">
    <property type="entry name" value="Neutral endopeptidase , domain2"/>
    <property type="match status" value="1"/>
</dbReference>
<dbReference type="AlphaFoldDB" id="A0A016W3X5"/>
<dbReference type="InterPro" id="IPR024079">
    <property type="entry name" value="MetalloPept_cat_dom_sf"/>
</dbReference>
<reference evidence="2" key="1">
    <citation type="journal article" date="2015" name="Nat. Genet.">
        <title>The genome and transcriptome of the zoonotic hookworm Ancylostoma ceylanicum identify infection-specific gene families.</title>
        <authorList>
            <person name="Schwarz E.M."/>
            <person name="Hu Y."/>
            <person name="Antoshechkin I."/>
            <person name="Miller M.M."/>
            <person name="Sternberg P.W."/>
            <person name="Aroian R.V."/>
        </authorList>
    </citation>
    <scope>NUCLEOTIDE SEQUENCE</scope>
    <source>
        <strain evidence="2">HY135</strain>
    </source>
</reference>
<gene>
    <name evidence="1" type="primary">Acey_s0001.g373</name>
    <name evidence="1" type="ORF">Y032_0001g373</name>
</gene>
<sequence length="289" mass="33711">MAMQKAKEMREAMKEEFHATILSSSWLSEHVKEALILKANMMRVRNGYENIHMKEEEMEAFYKNLDWEEDSEKMTFLMMEDMFVTIAKNAEFKYLNDTTDRADDYFETYVGSMGHGAFYAREFNMIALEVDLMQEYRCALGFRFATNLIPQELRGLRELRATRQEFRITVGDKDGAFVIMPRDLDKAQEKVKVPHPGAIESDGGLRQASGYRTYAMVACRRNVDRIIFIEKCVYTTYHKPVDARKATWKSVKAVLNLRAHHRRRMQERTQVTIPSRGVIGKGSNLTMKR</sequence>
<organism evidence="1 2">
    <name type="scientific">Ancylostoma ceylanicum</name>
    <dbReference type="NCBI Taxonomy" id="53326"/>
    <lineage>
        <taxon>Eukaryota</taxon>
        <taxon>Metazoa</taxon>
        <taxon>Ecdysozoa</taxon>
        <taxon>Nematoda</taxon>
        <taxon>Chromadorea</taxon>
        <taxon>Rhabditida</taxon>
        <taxon>Rhabditina</taxon>
        <taxon>Rhabditomorpha</taxon>
        <taxon>Strongyloidea</taxon>
        <taxon>Ancylostomatidae</taxon>
        <taxon>Ancylostomatinae</taxon>
        <taxon>Ancylostoma</taxon>
    </lineage>
</organism>
<dbReference type="SUPFAM" id="SSF55486">
    <property type="entry name" value="Metalloproteases ('zincins'), catalytic domain"/>
    <property type="match status" value="1"/>
</dbReference>
<dbReference type="Proteomes" id="UP000024635">
    <property type="component" value="Unassembled WGS sequence"/>
</dbReference>
<name>A0A016W3X5_9BILA</name>
<accession>A0A016W3X5</accession>
<comment type="caution">
    <text evidence="1">The sequence shown here is derived from an EMBL/GenBank/DDBJ whole genome shotgun (WGS) entry which is preliminary data.</text>
</comment>
<dbReference type="InterPro" id="IPR042089">
    <property type="entry name" value="Peptidase_M13_dom_2"/>
</dbReference>
<dbReference type="EMBL" id="JARK01001337">
    <property type="protein sequence ID" value="EYC34350.1"/>
    <property type="molecule type" value="Genomic_DNA"/>
</dbReference>
<dbReference type="GO" id="GO:0008237">
    <property type="term" value="F:metallopeptidase activity"/>
    <property type="evidence" value="ECO:0007669"/>
    <property type="project" value="InterPro"/>
</dbReference>
<proteinExistence type="predicted"/>
<dbReference type="Gene3D" id="3.40.390.10">
    <property type="entry name" value="Collagenase (Catalytic Domain)"/>
    <property type="match status" value="1"/>
</dbReference>
<evidence type="ECO:0000313" key="2">
    <source>
        <dbReference type="Proteomes" id="UP000024635"/>
    </source>
</evidence>
<evidence type="ECO:0000313" key="1">
    <source>
        <dbReference type="EMBL" id="EYC34350.1"/>
    </source>
</evidence>
<protein>
    <submittedName>
        <fullName evidence="1">Uncharacterized protein</fullName>
    </submittedName>
</protein>
<keyword evidence="2" id="KW-1185">Reference proteome</keyword>
<dbReference type="OrthoDB" id="8924937at2759"/>